<dbReference type="EMBL" id="MCOG01000050">
    <property type="protein sequence ID" value="ORY66739.1"/>
    <property type="molecule type" value="Genomic_DNA"/>
</dbReference>
<evidence type="ECO:0000313" key="2">
    <source>
        <dbReference type="Proteomes" id="UP000193920"/>
    </source>
</evidence>
<dbReference type="InterPro" id="IPR036770">
    <property type="entry name" value="Ankyrin_rpt-contain_sf"/>
</dbReference>
<evidence type="ECO:0008006" key="3">
    <source>
        <dbReference type="Google" id="ProtNLM"/>
    </source>
</evidence>
<accession>A0A1Y2E5D8</accession>
<dbReference type="InterPro" id="IPR002110">
    <property type="entry name" value="Ankyrin_rpt"/>
</dbReference>
<dbReference type="Proteomes" id="UP000193920">
    <property type="component" value="Unassembled WGS sequence"/>
</dbReference>
<comment type="caution">
    <text evidence="1">The sequence shown here is derived from an EMBL/GenBank/DDBJ whole genome shotgun (WGS) entry which is preliminary data.</text>
</comment>
<organism evidence="1 2">
    <name type="scientific">Neocallimastix californiae</name>
    <dbReference type="NCBI Taxonomy" id="1754190"/>
    <lineage>
        <taxon>Eukaryota</taxon>
        <taxon>Fungi</taxon>
        <taxon>Fungi incertae sedis</taxon>
        <taxon>Chytridiomycota</taxon>
        <taxon>Chytridiomycota incertae sedis</taxon>
        <taxon>Neocallimastigomycetes</taxon>
        <taxon>Neocallimastigales</taxon>
        <taxon>Neocallimastigaceae</taxon>
        <taxon>Neocallimastix</taxon>
    </lineage>
</organism>
<proteinExistence type="predicted"/>
<evidence type="ECO:0000313" key="1">
    <source>
        <dbReference type="EMBL" id="ORY66739.1"/>
    </source>
</evidence>
<gene>
    <name evidence="1" type="ORF">LY90DRAFT_504780</name>
</gene>
<protein>
    <recommendedName>
        <fullName evidence="3">Ankyrin</fullName>
    </recommendedName>
</protein>
<name>A0A1Y2E5D8_9FUNG</name>
<dbReference type="SUPFAM" id="SSF48403">
    <property type="entry name" value="Ankyrin repeat"/>
    <property type="match status" value="1"/>
</dbReference>
<keyword evidence="2" id="KW-1185">Reference proteome</keyword>
<dbReference type="Gene3D" id="1.25.40.20">
    <property type="entry name" value="Ankyrin repeat-containing domain"/>
    <property type="match status" value="1"/>
</dbReference>
<sequence>MKNILKWACEFGYETIIKCFVDRGLNVQGNKYALKWACKNGTETTLENGADVQRNIEVLSEACRNGYNNIVKCLVEHGVDIQHALTEAYYYRQKNYCKIFSGKWIECSRKRIFIKLGM</sequence>
<reference evidence="1 2" key="1">
    <citation type="submission" date="2016-08" db="EMBL/GenBank/DDBJ databases">
        <title>A Parts List for Fungal Cellulosomes Revealed by Comparative Genomics.</title>
        <authorList>
            <consortium name="DOE Joint Genome Institute"/>
            <person name="Haitjema C.H."/>
            <person name="Gilmore S.P."/>
            <person name="Henske J.K."/>
            <person name="Solomon K.V."/>
            <person name="De Groot R."/>
            <person name="Kuo A."/>
            <person name="Mondo S.J."/>
            <person name="Salamov A.A."/>
            <person name="Labutti K."/>
            <person name="Zhao Z."/>
            <person name="Chiniquy J."/>
            <person name="Barry K."/>
            <person name="Brewer H.M."/>
            <person name="Purvine S.O."/>
            <person name="Wright A.T."/>
            <person name="Boxma B."/>
            <person name="Van Alen T."/>
            <person name="Hackstein J.H."/>
            <person name="Baker S.E."/>
            <person name="Grigoriev I.V."/>
            <person name="O'Malley M.A."/>
        </authorList>
    </citation>
    <scope>NUCLEOTIDE SEQUENCE [LARGE SCALE GENOMIC DNA]</scope>
    <source>
        <strain evidence="1 2">G1</strain>
    </source>
</reference>
<dbReference type="Pfam" id="PF13606">
    <property type="entry name" value="Ank_3"/>
    <property type="match status" value="1"/>
</dbReference>
<dbReference type="AlphaFoldDB" id="A0A1Y2E5D8"/>